<proteinExistence type="predicted"/>
<organism evidence="2 3">
    <name type="scientific">Paramecium bursaria Chlorella virus FR483</name>
    <name type="common">PBCV-FR483</name>
    <dbReference type="NCBI Taxonomy" id="399781"/>
    <lineage>
        <taxon>Viruses</taxon>
        <taxon>Varidnaviria</taxon>
        <taxon>Bamfordvirae</taxon>
        <taxon>Nucleocytoviricota</taxon>
        <taxon>Megaviricetes</taxon>
        <taxon>Algavirales</taxon>
        <taxon>Phycodnaviridae</taxon>
        <taxon>Chlorovirus</taxon>
        <taxon>Chlorovirus conductrix</taxon>
        <taxon>Paramecium bursaria Chlorella virus A1</taxon>
    </lineage>
</organism>
<feature type="transmembrane region" description="Helical" evidence="1">
    <location>
        <begin position="117"/>
        <end position="133"/>
    </location>
</feature>
<sequence length="161" mass="18542">MYILKMKLDTILVIVISVTVLYAAFKYEREDLGCESCWDTSVQACSDYNSVYVKDTEYIKGDTALTIKNKLKKLISFDEAAGNWKRCVLWGFLLTVLAYAIYAKGGSIDGTNINKDWLFIISWIVFTTILYAMKSFESVHIYRIIKDNGVKLCEQMYNFTK</sequence>
<evidence type="ECO:0000313" key="3">
    <source>
        <dbReference type="Proteomes" id="UP000204095"/>
    </source>
</evidence>
<keyword evidence="1" id="KW-0812">Transmembrane</keyword>
<dbReference type="GeneID" id="5364625"/>
<dbReference type="EMBL" id="DQ890022">
    <property type="protein sequence ID" value="ABT15301.1"/>
    <property type="molecule type" value="Genomic_DNA"/>
</dbReference>
<dbReference type="OrthoDB" id="13703at10239"/>
<organismHost>
    <name type="scientific">Paramecium bursaria</name>
    <dbReference type="NCBI Taxonomy" id="74790"/>
</organismHost>
<keyword evidence="1" id="KW-0472">Membrane</keyword>
<keyword evidence="1" id="KW-1133">Transmembrane helix</keyword>
<protein>
    <submittedName>
        <fullName evidence="2">Uncharacterized protein N016R</fullName>
    </submittedName>
</protein>
<dbReference type="KEGG" id="vg:5364625"/>
<dbReference type="Proteomes" id="UP000204095">
    <property type="component" value="Segment"/>
</dbReference>
<name>A7J670_PBCVF</name>
<accession>A7J670</accession>
<reference evidence="2 3" key="1">
    <citation type="journal article" date="2007" name="Virology">
        <title>Sequence and annotation of the 314-kb MT325 and the 321-kb FR483 viruses that infect Chlorella Pbi.</title>
        <authorList>
            <person name="Fitzgerald L.A."/>
            <person name="Graves M.V."/>
            <person name="Li X."/>
            <person name="Feldblyum T."/>
            <person name="Hartigan J."/>
            <person name="Van Etten J.L."/>
        </authorList>
    </citation>
    <scope>NUCLEOTIDE SEQUENCE [LARGE SCALE GENOMIC DNA]</scope>
    <source>
        <strain evidence="2 3">FR483</strain>
    </source>
</reference>
<dbReference type="InterPro" id="IPR045364">
    <property type="entry name" value="DUF5883"/>
</dbReference>
<gene>
    <name evidence="2" type="primary">N016R</name>
    <name evidence="2" type="ORF">FR483_N016R</name>
</gene>
<dbReference type="Pfam" id="PF19230">
    <property type="entry name" value="DUF5883"/>
    <property type="match status" value="1"/>
</dbReference>
<evidence type="ECO:0000313" key="2">
    <source>
        <dbReference type="EMBL" id="ABT15301.1"/>
    </source>
</evidence>
<dbReference type="RefSeq" id="YP_001425648.1">
    <property type="nucleotide sequence ID" value="NC_008603.1"/>
</dbReference>
<feature type="transmembrane region" description="Helical" evidence="1">
    <location>
        <begin position="87"/>
        <end position="105"/>
    </location>
</feature>
<evidence type="ECO:0000256" key="1">
    <source>
        <dbReference type="SAM" id="Phobius"/>
    </source>
</evidence>